<dbReference type="AlphaFoldDB" id="A0A2H5QXS8"/>
<keyword evidence="4 6" id="KW-1133">Transmembrane helix</keyword>
<gene>
    <name evidence="7" type="ORF">CUMW_271540</name>
</gene>
<proteinExistence type="inferred from homology"/>
<name>A0A2H5QXS8_CITUN</name>
<comment type="similarity">
    <text evidence="2">Belongs to the tetraspanin (TM4SF) family.</text>
</comment>
<keyword evidence="8" id="KW-1185">Reference proteome</keyword>
<feature type="non-terminal residue" evidence="7">
    <location>
        <position position="1"/>
    </location>
</feature>
<keyword evidence="5 6" id="KW-0472">Membrane</keyword>
<dbReference type="STRING" id="55188.A0A2H5QXS8"/>
<evidence type="ECO:0000313" key="7">
    <source>
        <dbReference type="EMBL" id="GAY69387.1"/>
    </source>
</evidence>
<sequence>NCNETRSSWMIDIAGTRNLSPIQSGCYKPPVACGFRNRNAAFWIEPSPAVHDLEHNRDCFAWSNNQDALCFNYNSCKAGVLMDITIEWSFLAIIINFFLFLIHFSACCALITKLSEHESQIDSFV</sequence>
<dbReference type="EMBL" id="BDQV01001209">
    <property type="protein sequence ID" value="GAY69387.1"/>
    <property type="molecule type" value="Genomic_DNA"/>
</dbReference>
<evidence type="ECO:0000313" key="8">
    <source>
        <dbReference type="Proteomes" id="UP000236630"/>
    </source>
</evidence>
<evidence type="ECO:0000256" key="4">
    <source>
        <dbReference type="ARBA" id="ARBA00022989"/>
    </source>
</evidence>
<dbReference type="PANTHER" id="PTHR32191">
    <property type="entry name" value="TETRASPANIN-8-RELATED"/>
    <property type="match status" value="1"/>
</dbReference>
<evidence type="ECO:0000256" key="2">
    <source>
        <dbReference type="ARBA" id="ARBA00006840"/>
    </source>
</evidence>
<dbReference type="GO" id="GO:0016020">
    <property type="term" value="C:membrane"/>
    <property type="evidence" value="ECO:0007669"/>
    <property type="project" value="UniProtKB-SubCell"/>
</dbReference>
<comment type="subcellular location">
    <subcellularLocation>
        <location evidence="1">Membrane</location>
    </subcellularLocation>
</comment>
<organism evidence="7 8">
    <name type="scientific">Citrus unshiu</name>
    <name type="common">Satsuma mandarin</name>
    <name type="synonym">Citrus nobilis var. unshiu</name>
    <dbReference type="NCBI Taxonomy" id="55188"/>
    <lineage>
        <taxon>Eukaryota</taxon>
        <taxon>Viridiplantae</taxon>
        <taxon>Streptophyta</taxon>
        <taxon>Embryophyta</taxon>
        <taxon>Tracheophyta</taxon>
        <taxon>Spermatophyta</taxon>
        <taxon>Magnoliopsida</taxon>
        <taxon>eudicotyledons</taxon>
        <taxon>Gunneridae</taxon>
        <taxon>Pentapetalae</taxon>
        <taxon>rosids</taxon>
        <taxon>malvids</taxon>
        <taxon>Sapindales</taxon>
        <taxon>Rutaceae</taxon>
        <taxon>Aurantioideae</taxon>
        <taxon>Citrus</taxon>
    </lineage>
</organism>
<feature type="transmembrane region" description="Helical" evidence="6">
    <location>
        <begin position="88"/>
        <end position="111"/>
    </location>
</feature>
<evidence type="ECO:0000256" key="6">
    <source>
        <dbReference type="SAM" id="Phobius"/>
    </source>
</evidence>
<dbReference type="Proteomes" id="UP000236630">
    <property type="component" value="Unassembled WGS sequence"/>
</dbReference>
<protein>
    <submittedName>
        <fullName evidence="7">Uncharacterized protein</fullName>
    </submittedName>
</protein>
<dbReference type="InterPro" id="IPR044991">
    <property type="entry name" value="TET_plant"/>
</dbReference>
<keyword evidence="3 6" id="KW-0812">Transmembrane</keyword>
<comment type="caution">
    <text evidence="7">The sequence shown here is derived from an EMBL/GenBank/DDBJ whole genome shotgun (WGS) entry which is preliminary data.</text>
</comment>
<accession>A0A2H5QXS8</accession>
<evidence type="ECO:0000256" key="3">
    <source>
        <dbReference type="ARBA" id="ARBA00022692"/>
    </source>
</evidence>
<reference evidence="7 8" key="1">
    <citation type="journal article" date="2017" name="Front. Genet.">
        <title>Draft sequencing of the heterozygous diploid genome of Satsuma (Citrus unshiu Marc.) using a hybrid assembly approach.</title>
        <authorList>
            <person name="Shimizu T."/>
            <person name="Tanizawa Y."/>
            <person name="Mochizuki T."/>
            <person name="Nagasaki H."/>
            <person name="Yoshioka T."/>
            <person name="Toyoda A."/>
            <person name="Fujiyama A."/>
            <person name="Kaminuma E."/>
            <person name="Nakamura Y."/>
        </authorList>
    </citation>
    <scope>NUCLEOTIDE SEQUENCE [LARGE SCALE GENOMIC DNA]</scope>
    <source>
        <strain evidence="8">cv. Miyagawa wase</strain>
    </source>
</reference>
<evidence type="ECO:0000256" key="5">
    <source>
        <dbReference type="ARBA" id="ARBA00023136"/>
    </source>
</evidence>
<evidence type="ECO:0000256" key="1">
    <source>
        <dbReference type="ARBA" id="ARBA00004370"/>
    </source>
</evidence>
<dbReference type="GO" id="GO:0009734">
    <property type="term" value="P:auxin-activated signaling pathway"/>
    <property type="evidence" value="ECO:0007669"/>
    <property type="project" value="InterPro"/>
</dbReference>